<evidence type="ECO:0000256" key="5">
    <source>
        <dbReference type="ARBA" id="ARBA00022842"/>
    </source>
</evidence>
<evidence type="ECO:0000256" key="8">
    <source>
        <dbReference type="ARBA" id="ARBA00048689"/>
    </source>
</evidence>
<dbReference type="GO" id="GO:0016757">
    <property type="term" value="F:glycosyltransferase activity"/>
    <property type="evidence" value="ECO:0007669"/>
    <property type="project" value="UniProtKB-KW"/>
</dbReference>
<dbReference type="InterPro" id="IPR050256">
    <property type="entry name" value="Glycosyltransferase_2"/>
</dbReference>
<keyword evidence="3" id="KW-0328">Glycosyltransferase</keyword>
<sequence>MSVAAIIPAYNEGKTIGNVLKVLMAMKDLDEVIVVNDGSGDNTATVARNYNARVVDLPKNSGKSIAVLTGVKNTQAEIILMLDADLVGLKELHVRELLQPVYSGEAAMTIGIFKNGRGATDLAQRIAPFLSGQRALKRDVFDKLEKYSVKDYGLEIALTLMAERENIRVREVELRNLTHVMKEEKRGLLAGFLSRIKMYWDIIYCVIKFRLEVF</sequence>
<dbReference type="CDD" id="cd04179">
    <property type="entry name" value="DPM_DPG-synthase_like"/>
    <property type="match status" value="1"/>
</dbReference>
<gene>
    <name evidence="11" type="ORF">D2962_07620</name>
</gene>
<evidence type="ECO:0000256" key="7">
    <source>
        <dbReference type="ARBA" id="ARBA00040894"/>
    </source>
</evidence>
<dbReference type="AlphaFoldDB" id="A0A3G2R4Y0"/>
<comment type="catalytic activity">
    <reaction evidence="8">
        <text>(2R)-3-phosphoglycerate + UDP-alpha-D-glucose = (2R)-2-O-(alpha-D-glucopyranosyl)-3-phospho-glycerate + UDP + H(+)</text>
        <dbReference type="Rhea" id="RHEA:31319"/>
        <dbReference type="ChEBI" id="CHEBI:15378"/>
        <dbReference type="ChEBI" id="CHEBI:58223"/>
        <dbReference type="ChEBI" id="CHEBI:58272"/>
        <dbReference type="ChEBI" id="CHEBI:58885"/>
        <dbReference type="ChEBI" id="CHEBI:62600"/>
        <dbReference type="EC" id="2.4.1.266"/>
    </reaction>
    <physiologicalReaction direction="left-to-right" evidence="8">
        <dbReference type="Rhea" id="RHEA:31320"/>
    </physiologicalReaction>
</comment>
<evidence type="ECO:0000256" key="9">
    <source>
        <dbReference type="ARBA" id="ARBA00048997"/>
    </source>
</evidence>
<comment type="catalytic activity">
    <reaction evidence="9">
        <text>an NDP-alpha-D-glucose + (2R)-3-phosphoglycerate = (2R)-2-O-(alpha-D-glucopyranosyl)-3-phospho-glycerate + a ribonucleoside 5'-diphosphate + H(+)</text>
        <dbReference type="Rhea" id="RHEA:47244"/>
        <dbReference type="ChEBI" id="CHEBI:15378"/>
        <dbReference type="ChEBI" id="CHEBI:57930"/>
        <dbReference type="ChEBI" id="CHEBI:58272"/>
        <dbReference type="ChEBI" id="CHEBI:62600"/>
        <dbReference type="ChEBI" id="CHEBI:76533"/>
        <dbReference type="EC" id="2.4.1.266"/>
    </reaction>
    <physiologicalReaction direction="left-to-right" evidence="9">
        <dbReference type="Rhea" id="RHEA:47245"/>
    </physiologicalReaction>
</comment>
<accession>A0A3G2R4Y0</accession>
<dbReference type="PANTHER" id="PTHR48090">
    <property type="entry name" value="UNDECAPRENYL-PHOSPHATE 4-DEOXY-4-FORMAMIDO-L-ARABINOSE TRANSFERASE-RELATED"/>
    <property type="match status" value="1"/>
</dbReference>
<dbReference type="Gene3D" id="3.90.550.10">
    <property type="entry name" value="Spore Coat Polysaccharide Biosynthesis Protein SpsA, Chain A"/>
    <property type="match status" value="1"/>
</dbReference>
<evidence type="ECO:0000259" key="10">
    <source>
        <dbReference type="Pfam" id="PF00535"/>
    </source>
</evidence>
<protein>
    <recommendedName>
        <fullName evidence="7">Glucosyl-3-phosphoglycerate synthase</fullName>
        <ecNumber evidence="6">2.4.1.266</ecNumber>
    </recommendedName>
</protein>
<proteinExistence type="inferred from homology"/>
<keyword evidence="5" id="KW-0460">Magnesium</keyword>
<dbReference type="EMBL" id="CP033169">
    <property type="protein sequence ID" value="AYO30506.1"/>
    <property type="molecule type" value="Genomic_DNA"/>
</dbReference>
<dbReference type="Pfam" id="PF00535">
    <property type="entry name" value="Glycos_transf_2"/>
    <property type="match status" value="1"/>
</dbReference>
<evidence type="ECO:0000256" key="4">
    <source>
        <dbReference type="ARBA" id="ARBA00022679"/>
    </source>
</evidence>
<evidence type="ECO:0000256" key="3">
    <source>
        <dbReference type="ARBA" id="ARBA00022676"/>
    </source>
</evidence>
<evidence type="ECO:0000256" key="6">
    <source>
        <dbReference type="ARBA" id="ARBA00039022"/>
    </source>
</evidence>
<evidence type="ECO:0000313" key="11">
    <source>
        <dbReference type="EMBL" id="AYO30506.1"/>
    </source>
</evidence>
<dbReference type="InterPro" id="IPR001173">
    <property type="entry name" value="Glyco_trans_2-like"/>
</dbReference>
<dbReference type="PANTHER" id="PTHR48090:SF10">
    <property type="entry name" value="GLUCOSYL-3-PHOSPHOGLYCERATE SYNTHASE"/>
    <property type="match status" value="1"/>
</dbReference>
<dbReference type="Proteomes" id="UP000280960">
    <property type="component" value="Chromosome"/>
</dbReference>
<evidence type="ECO:0000313" key="12">
    <source>
        <dbReference type="Proteomes" id="UP000280960"/>
    </source>
</evidence>
<dbReference type="KEGG" id="bacg:D2962_07620"/>
<dbReference type="InterPro" id="IPR029044">
    <property type="entry name" value="Nucleotide-diphossugar_trans"/>
</dbReference>
<keyword evidence="4 11" id="KW-0808">Transferase</keyword>
<organism evidence="11 12">
    <name type="scientific">Biomaibacter acetigenes</name>
    <dbReference type="NCBI Taxonomy" id="2316383"/>
    <lineage>
        <taxon>Bacteria</taxon>
        <taxon>Bacillati</taxon>
        <taxon>Bacillota</taxon>
        <taxon>Clostridia</taxon>
        <taxon>Thermosediminibacterales</taxon>
        <taxon>Tepidanaerobacteraceae</taxon>
        <taxon>Biomaibacter</taxon>
    </lineage>
</organism>
<comment type="similarity">
    <text evidence="2">Belongs to the glycosyltransferase 2 family.</text>
</comment>
<dbReference type="SUPFAM" id="SSF53448">
    <property type="entry name" value="Nucleotide-diphospho-sugar transferases"/>
    <property type="match status" value="1"/>
</dbReference>
<feature type="domain" description="Glycosyltransferase 2-like" evidence="10">
    <location>
        <begin position="5"/>
        <end position="126"/>
    </location>
</feature>
<comment type="cofactor">
    <cofactor evidence="1">
        <name>Mg(2+)</name>
        <dbReference type="ChEBI" id="CHEBI:18420"/>
    </cofactor>
</comment>
<reference evidence="11 12" key="1">
    <citation type="submission" date="2018-10" db="EMBL/GenBank/DDBJ databases">
        <authorList>
            <person name="Zhang X."/>
        </authorList>
    </citation>
    <scope>NUCLEOTIDE SEQUENCE [LARGE SCALE GENOMIC DNA]</scope>
    <source>
        <strain evidence="11 12">SK-G1</strain>
    </source>
</reference>
<evidence type="ECO:0000256" key="2">
    <source>
        <dbReference type="ARBA" id="ARBA00006739"/>
    </source>
</evidence>
<keyword evidence="12" id="KW-1185">Reference proteome</keyword>
<name>A0A3G2R4Y0_9FIRM</name>
<dbReference type="EC" id="2.4.1.266" evidence="6"/>
<evidence type="ECO:0000256" key="1">
    <source>
        <dbReference type="ARBA" id="ARBA00001946"/>
    </source>
</evidence>
<dbReference type="RefSeq" id="WP_122014634.1">
    <property type="nucleotide sequence ID" value="NZ_CP033169.1"/>
</dbReference>